<dbReference type="EMBL" id="NCSJ02000255">
    <property type="protein sequence ID" value="RFU26560.1"/>
    <property type="molecule type" value="Genomic_DNA"/>
</dbReference>
<dbReference type="Proteomes" id="UP000258309">
    <property type="component" value="Unassembled WGS sequence"/>
</dbReference>
<evidence type="ECO:0000256" key="7">
    <source>
        <dbReference type="SAM" id="MobiDB-lite"/>
    </source>
</evidence>
<feature type="non-terminal residue" evidence="10">
    <location>
        <position position="1"/>
    </location>
</feature>
<keyword evidence="3" id="KW-0813">Transport</keyword>
<feature type="non-terminal residue" evidence="10">
    <location>
        <position position="447"/>
    </location>
</feature>
<comment type="similarity">
    <text evidence="2">Belongs to the major facilitator superfamily. Sugar transporter (TC 2.A.1.1) family.</text>
</comment>
<feature type="transmembrane region" description="Helical" evidence="8">
    <location>
        <begin position="306"/>
        <end position="329"/>
    </location>
</feature>
<dbReference type="PANTHER" id="PTHR48022">
    <property type="entry name" value="PLASTIDIC GLUCOSE TRANSPORTER 4"/>
    <property type="match status" value="1"/>
</dbReference>
<evidence type="ECO:0000256" key="3">
    <source>
        <dbReference type="ARBA" id="ARBA00022448"/>
    </source>
</evidence>
<gene>
    <name evidence="10" type="ORF">B7463_g9775</name>
</gene>
<keyword evidence="11" id="KW-1185">Reference proteome</keyword>
<dbReference type="PROSITE" id="PS50850">
    <property type="entry name" value="MFS"/>
    <property type="match status" value="1"/>
</dbReference>
<evidence type="ECO:0000259" key="9">
    <source>
        <dbReference type="PROSITE" id="PS50850"/>
    </source>
</evidence>
<comment type="caution">
    <text evidence="10">The sequence shown here is derived from an EMBL/GenBank/DDBJ whole genome shotgun (WGS) entry which is preliminary data.</text>
</comment>
<sequence>MSIGSLSFGYSNNIISTTLAQPTFIEYFQLHTRSNGTQLTGVMNGGYHAAAFIAVLFVGTIADKWGRKVAISVGAALTLIAGAFLAGSMNVAMFIVFRFVSGAGSSILLAGVPIWMNEVVPAKERGALVDLHGVVFQFGFALSSWVGYGFYYMTNKTIDAWRGPLAFQCLAPIILLIIIYWIPESPRWLLMNDRYEEARKVLLRSHSDEEATVELAHIQAQMAIDKTLDRSYLHMFKKPSYRKRSLLAIGTCCMANCSRILVINNKLSRPRLLMTGLTGCMSTLIILAALVANFKDSTNFPALRASVAMIFIYAFFWSGVLSGTQFVYCGELFPSHLRAKGLSLGVAGINLANVVFLTAAPTAFANIGWKYYLLFIILSGVSVVVIGLKWPDTNGLPLEEISTLFGDDDEVYRDDLKAEETQLETTNELSKSDGKAEHHEVSSQPPV</sequence>
<dbReference type="Pfam" id="PF00083">
    <property type="entry name" value="Sugar_tr"/>
    <property type="match status" value="2"/>
</dbReference>
<feature type="transmembrane region" description="Helical" evidence="8">
    <location>
        <begin position="128"/>
        <end position="153"/>
    </location>
</feature>
<keyword evidence="5 8" id="KW-1133">Transmembrane helix</keyword>
<feature type="compositionally biased region" description="Basic and acidic residues" evidence="7">
    <location>
        <begin position="430"/>
        <end position="441"/>
    </location>
</feature>
<evidence type="ECO:0000313" key="10">
    <source>
        <dbReference type="EMBL" id="RFU26560.1"/>
    </source>
</evidence>
<dbReference type="GO" id="GO:0016020">
    <property type="term" value="C:membrane"/>
    <property type="evidence" value="ECO:0007669"/>
    <property type="project" value="UniProtKB-SubCell"/>
</dbReference>
<evidence type="ECO:0000313" key="11">
    <source>
        <dbReference type="Proteomes" id="UP000258309"/>
    </source>
</evidence>
<feature type="transmembrane region" description="Helical" evidence="8">
    <location>
        <begin position="45"/>
        <end position="62"/>
    </location>
</feature>
<dbReference type="SUPFAM" id="SSF103473">
    <property type="entry name" value="MFS general substrate transporter"/>
    <property type="match status" value="1"/>
</dbReference>
<feature type="transmembrane region" description="Helical" evidence="8">
    <location>
        <begin position="95"/>
        <end position="116"/>
    </location>
</feature>
<proteinExistence type="inferred from homology"/>
<dbReference type="InterPro" id="IPR020846">
    <property type="entry name" value="MFS_dom"/>
</dbReference>
<dbReference type="InterPro" id="IPR005828">
    <property type="entry name" value="MFS_sugar_transport-like"/>
</dbReference>
<dbReference type="InterPro" id="IPR036259">
    <property type="entry name" value="MFS_trans_sf"/>
</dbReference>
<feature type="transmembrane region" description="Helical" evidence="8">
    <location>
        <begin position="165"/>
        <end position="182"/>
    </location>
</feature>
<evidence type="ECO:0000256" key="8">
    <source>
        <dbReference type="SAM" id="Phobius"/>
    </source>
</evidence>
<dbReference type="InterPro" id="IPR005829">
    <property type="entry name" value="Sugar_transporter_CS"/>
</dbReference>
<evidence type="ECO:0000256" key="1">
    <source>
        <dbReference type="ARBA" id="ARBA00004141"/>
    </source>
</evidence>
<feature type="transmembrane region" description="Helical" evidence="8">
    <location>
        <begin position="341"/>
        <end position="365"/>
    </location>
</feature>
<dbReference type="OrthoDB" id="6133115at2759"/>
<evidence type="ECO:0000256" key="2">
    <source>
        <dbReference type="ARBA" id="ARBA00010992"/>
    </source>
</evidence>
<reference evidence="10 11" key="1">
    <citation type="submission" date="2018-05" db="EMBL/GenBank/DDBJ databases">
        <title>Draft genome sequence of Scytalidium lignicola DSM 105466, a ubiquitous saprotrophic fungus.</title>
        <authorList>
            <person name="Buettner E."/>
            <person name="Gebauer A.M."/>
            <person name="Hofrichter M."/>
            <person name="Liers C."/>
            <person name="Kellner H."/>
        </authorList>
    </citation>
    <scope>NUCLEOTIDE SEQUENCE [LARGE SCALE GENOMIC DNA]</scope>
    <source>
        <strain evidence="10 11">DSM 105466</strain>
    </source>
</reference>
<dbReference type="InterPro" id="IPR050360">
    <property type="entry name" value="MFS_Sugar_Transporters"/>
</dbReference>
<keyword evidence="6 8" id="KW-0472">Membrane</keyword>
<dbReference type="Gene3D" id="1.20.1250.20">
    <property type="entry name" value="MFS general substrate transporter like domains"/>
    <property type="match status" value="2"/>
</dbReference>
<evidence type="ECO:0000256" key="4">
    <source>
        <dbReference type="ARBA" id="ARBA00022692"/>
    </source>
</evidence>
<keyword evidence="4 8" id="KW-0812">Transmembrane</keyword>
<accession>A0A3E2GZH3</accession>
<feature type="region of interest" description="Disordered" evidence="7">
    <location>
        <begin position="422"/>
        <end position="447"/>
    </location>
</feature>
<dbReference type="InterPro" id="IPR003663">
    <property type="entry name" value="Sugar/inositol_transpt"/>
</dbReference>
<dbReference type="PRINTS" id="PR00171">
    <property type="entry name" value="SUGRTRNSPORT"/>
</dbReference>
<dbReference type="AlphaFoldDB" id="A0A3E2GZH3"/>
<feature type="transmembrane region" description="Helical" evidence="8">
    <location>
        <begin position="69"/>
        <end position="89"/>
    </location>
</feature>
<evidence type="ECO:0000256" key="5">
    <source>
        <dbReference type="ARBA" id="ARBA00022989"/>
    </source>
</evidence>
<dbReference type="PANTHER" id="PTHR48022:SF11">
    <property type="entry name" value="MONOSACCHARIDE TRANSPORTER (HXT8), PUTATIVE (AFU_ORTHOLOGUE AFUA_2G08120)-RELATED"/>
    <property type="match status" value="1"/>
</dbReference>
<comment type="subcellular location">
    <subcellularLocation>
        <location evidence="1">Membrane</location>
        <topology evidence="1">Multi-pass membrane protein</topology>
    </subcellularLocation>
</comment>
<name>A0A3E2GZH3_SCYLI</name>
<feature type="transmembrane region" description="Helical" evidence="8">
    <location>
        <begin position="272"/>
        <end position="294"/>
    </location>
</feature>
<evidence type="ECO:0000256" key="6">
    <source>
        <dbReference type="ARBA" id="ARBA00023136"/>
    </source>
</evidence>
<protein>
    <recommendedName>
        <fullName evidence="9">Major facilitator superfamily (MFS) profile domain-containing protein</fullName>
    </recommendedName>
</protein>
<organism evidence="10 11">
    <name type="scientific">Scytalidium lignicola</name>
    <name type="common">Hyphomycete</name>
    <dbReference type="NCBI Taxonomy" id="5539"/>
    <lineage>
        <taxon>Eukaryota</taxon>
        <taxon>Fungi</taxon>
        <taxon>Dikarya</taxon>
        <taxon>Ascomycota</taxon>
        <taxon>Pezizomycotina</taxon>
        <taxon>Leotiomycetes</taxon>
        <taxon>Leotiomycetes incertae sedis</taxon>
        <taxon>Scytalidium</taxon>
    </lineage>
</organism>
<dbReference type="PROSITE" id="PS00216">
    <property type="entry name" value="SUGAR_TRANSPORT_1"/>
    <property type="match status" value="1"/>
</dbReference>
<feature type="domain" description="Major facilitator superfamily (MFS) profile" evidence="9">
    <location>
        <begin position="1"/>
        <end position="394"/>
    </location>
</feature>
<dbReference type="GO" id="GO:0005351">
    <property type="term" value="F:carbohydrate:proton symporter activity"/>
    <property type="evidence" value="ECO:0007669"/>
    <property type="project" value="TreeGrafter"/>
</dbReference>
<feature type="transmembrane region" description="Helical" evidence="8">
    <location>
        <begin position="371"/>
        <end position="388"/>
    </location>
</feature>